<evidence type="ECO:0000313" key="2">
    <source>
        <dbReference type="Proteomes" id="UP001258945"/>
    </source>
</evidence>
<name>A0ABU3MKL7_9PROT</name>
<keyword evidence="2" id="KW-1185">Reference proteome</keyword>
<sequence length="73" mass="7951">MSQPTPEAIRSFLRRGASLSQHFDTKGRLAVVGMSLASESLCVGRDAWLAAMPGWPVHESIDAPTPAMRSERQ</sequence>
<dbReference type="RefSeq" id="WP_314284047.1">
    <property type="nucleotide sequence ID" value="NZ_JAVVDO010000041.1"/>
</dbReference>
<dbReference type="EMBL" id="JAVVDO010000041">
    <property type="protein sequence ID" value="MDT8333011.1"/>
    <property type="molecule type" value="Genomic_DNA"/>
</dbReference>
<organism evidence="1 2">
    <name type="scientific">Roseomonas gilardii</name>
    <dbReference type="NCBI Taxonomy" id="257708"/>
    <lineage>
        <taxon>Bacteria</taxon>
        <taxon>Pseudomonadati</taxon>
        <taxon>Pseudomonadota</taxon>
        <taxon>Alphaproteobacteria</taxon>
        <taxon>Acetobacterales</taxon>
        <taxon>Roseomonadaceae</taxon>
        <taxon>Roseomonas</taxon>
    </lineage>
</organism>
<protein>
    <submittedName>
        <fullName evidence="1">Uncharacterized protein</fullName>
    </submittedName>
</protein>
<evidence type="ECO:0000313" key="1">
    <source>
        <dbReference type="EMBL" id="MDT8333011.1"/>
    </source>
</evidence>
<dbReference type="Proteomes" id="UP001258945">
    <property type="component" value="Unassembled WGS sequence"/>
</dbReference>
<gene>
    <name evidence="1" type="ORF">RQ831_18315</name>
</gene>
<reference evidence="1 2" key="1">
    <citation type="journal article" date="2019" name="Microb. Pathog.">
        <title>Comparison of VITEK 2, MALDI-TOF MS, 16S rRNA gene sequencing, and whole-genome sequencing for identification of Roseomonas mucosa.</title>
        <authorList>
            <person name="Rudolph W.W."/>
            <person name="Gunzer F."/>
            <person name="Trauth M."/>
            <person name="Bunk B."/>
            <person name="Bigge R."/>
            <person name="Schrottner P."/>
        </authorList>
    </citation>
    <scope>NUCLEOTIDE SEQUENCE [LARGE SCALE GENOMIC DNA]</scope>
    <source>
        <strain evidence="1 2">DSM 103800</strain>
    </source>
</reference>
<proteinExistence type="predicted"/>
<accession>A0ABU3MKL7</accession>
<comment type="caution">
    <text evidence="1">The sequence shown here is derived from an EMBL/GenBank/DDBJ whole genome shotgun (WGS) entry which is preliminary data.</text>
</comment>